<feature type="region of interest" description="Disordered" evidence="1">
    <location>
        <begin position="74"/>
        <end position="118"/>
    </location>
</feature>
<reference evidence="2 3" key="1">
    <citation type="journal article" date="2016" name="Nat. Commun.">
        <title>Thousands of microbial genomes shed light on interconnected biogeochemical processes in an aquifer system.</title>
        <authorList>
            <person name="Anantharaman K."/>
            <person name="Brown C.T."/>
            <person name="Hug L.A."/>
            <person name="Sharon I."/>
            <person name="Castelle C.J."/>
            <person name="Probst A.J."/>
            <person name="Thomas B.C."/>
            <person name="Singh A."/>
            <person name="Wilkins M.J."/>
            <person name="Karaoz U."/>
            <person name="Brodie E.L."/>
            <person name="Williams K.H."/>
            <person name="Hubbard S.S."/>
            <person name="Banfield J.F."/>
        </authorList>
    </citation>
    <scope>NUCLEOTIDE SEQUENCE [LARGE SCALE GENOMIC DNA]</scope>
</reference>
<accession>A0A1F4SP42</accession>
<comment type="caution">
    <text evidence="2">The sequence shown here is derived from an EMBL/GenBank/DDBJ whole genome shotgun (WGS) entry which is preliminary data.</text>
</comment>
<evidence type="ECO:0000313" key="3">
    <source>
        <dbReference type="Proteomes" id="UP000178417"/>
    </source>
</evidence>
<gene>
    <name evidence="2" type="ORF">A2310_05010</name>
</gene>
<organism evidence="2 3">
    <name type="scientific">candidate division WOR-1 bacterium RIFOXYB2_FULL_37_13</name>
    <dbReference type="NCBI Taxonomy" id="1802579"/>
    <lineage>
        <taxon>Bacteria</taxon>
        <taxon>Bacillati</taxon>
        <taxon>Saganbacteria</taxon>
    </lineage>
</organism>
<evidence type="ECO:0000256" key="1">
    <source>
        <dbReference type="SAM" id="MobiDB-lite"/>
    </source>
</evidence>
<proteinExistence type="predicted"/>
<feature type="compositionally biased region" description="Polar residues" evidence="1">
    <location>
        <begin position="104"/>
        <end position="116"/>
    </location>
</feature>
<sequence length="277" mass="30373">MSEAKSLWSHYLEALDQGAGSTVHGLRVVRNGSAAFVAGGVSALTLGAPELMGGVAFSAAWQVGFFFALVDDKPESQEENQKTEPASNPSPPILDNSKIEKQVNAPQNPKTSQSVDYNGEESLIIPLEETERLQLERQIASAIREKPDKAKNLKTTKKDAHILISEANQALAEYKIKPAFDIAMEVALRNQSALLGSYSFIPIAMGSDIVSTVLHKNFSNIGNFFLQTETPDQLTEADMLHLSELQKQMRLILLSFQPENKPISIEDCQTKKQGTTF</sequence>
<dbReference type="AlphaFoldDB" id="A0A1F4SP42"/>
<evidence type="ECO:0000313" key="2">
    <source>
        <dbReference type="EMBL" id="OGC22179.1"/>
    </source>
</evidence>
<protein>
    <submittedName>
        <fullName evidence="2">Uncharacterized protein</fullName>
    </submittedName>
</protein>
<dbReference type="EMBL" id="MEUB01000031">
    <property type="protein sequence ID" value="OGC22179.1"/>
    <property type="molecule type" value="Genomic_DNA"/>
</dbReference>
<name>A0A1F4SP42_UNCSA</name>
<dbReference type="Proteomes" id="UP000178417">
    <property type="component" value="Unassembled WGS sequence"/>
</dbReference>